<proteinExistence type="predicted"/>
<accession>A0A1Y0I773</accession>
<keyword evidence="2" id="KW-1185">Reference proteome</keyword>
<sequence>MELHIQKCQQCGSRNLRNILVNDESQKVYVQCRDCEQLVARYLVKPAGYFHAGKDYESFVRSLQSAGGLETLGRDIKQLYEETKANAQSEFETVIAATQDKYSDSLP</sequence>
<dbReference type="Proteomes" id="UP000196027">
    <property type="component" value="Chromosome"/>
</dbReference>
<name>A0A1Y0I773_9GAMM</name>
<evidence type="ECO:0000313" key="1">
    <source>
        <dbReference type="EMBL" id="ARU55626.1"/>
    </source>
</evidence>
<dbReference type="OrthoDB" id="282012at2"/>
<reference evidence="1 2" key="1">
    <citation type="submission" date="2017-05" db="EMBL/GenBank/DDBJ databases">
        <title>Genomic insights into alkan degradation activity of Oleiphilus messinensis.</title>
        <authorList>
            <person name="Kozyavkin S.A."/>
            <person name="Slesarev A.I."/>
            <person name="Golyshin P.N."/>
            <person name="Korzhenkov A."/>
            <person name="Golyshina O.N."/>
            <person name="Toshchakov S.V."/>
        </authorList>
    </citation>
    <scope>NUCLEOTIDE SEQUENCE [LARGE SCALE GENOMIC DNA]</scope>
    <source>
        <strain evidence="1 2">ME102</strain>
    </source>
</reference>
<dbReference type="RefSeq" id="WP_087460710.1">
    <property type="nucleotide sequence ID" value="NZ_CP021425.1"/>
</dbReference>
<dbReference type="AlphaFoldDB" id="A0A1Y0I773"/>
<organism evidence="1 2">
    <name type="scientific">Oleiphilus messinensis</name>
    <dbReference type="NCBI Taxonomy" id="141451"/>
    <lineage>
        <taxon>Bacteria</taxon>
        <taxon>Pseudomonadati</taxon>
        <taxon>Pseudomonadota</taxon>
        <taxon>Gammaproteobacteria</taxon>
        <taxon>Oceanospirillales</taxon>
        <taxon>Oleiphilaceae</taxon>
        <taxon>Oleiphilus</taxon>
    </lineage>
</organism>
<dbReference type="EMBL" id="CP021425">
    <property type="protein sequence ID" value="ARU55626.1"/>
    <property type="molecule type" value="Genomic_DNA"/>
</dbReference>
<evidence type="ECO:0000313" key="2">
    <source>
        <dbReference type="Proteomes" id="UP000196027"/>
    </source>
</evidence>
<protein>
    <submittedName>
        <fullName evidence="1">Uncharacterized protein</fullName>
    </submittedName>
</protein>
<gene>
    <name evidence="1" type="ORF">OLMES_1551</name>
</gene>
<dbReference type="KEGG" id="ome:OLMES_1551"/>